<gene>
    <name evidence="1" type="ORF">EAO74_05530</name>
</gene>
<protein>
    <submittedName>
        <fullName evidence="1">Uncharacterized protein</fullName>
    </submittedName>
</protein>
<accession>A0A652LA98</accession>
<evidence type="ECO:0000313" key="1">
    <source>
        <dbReference type="EMBL" id="TXS32820.1"/>
    </source>
</evidence>
<sequence>MFRSLMREQEPGSWEHMRDYDVSFERLADAVDTAAEARQGARWEGPDLRMRCTTTEPVYDWPEGAPYDGGTTVTWNVRGYGSHATSDDKENRLTSLCGFTWSDEEGRRMSGLPDCRQCQREVQLGADRLRDR</sequence>
<dbReference type="AlphaFoldDB" id="A0A652LA98"/>
<comment type="caution">
    <text evidence="1">The sequence shown here is derived from an EMBL/GenBank/DDBJ whole genome shotgun (WGS) entry which is preliminary data.</text>
</comment>
<reference evidence="1" key="1">
    <citation type="submission" date="2018-10" db="EMBL/GenBank/DDBJ databases">
        <authorList>
            <person name="Hariharan J."/>
            <person name="Choudoir M.J."/>
            <person name="Diebold P."/>
            <person name="Panke-Buisse K."/>
            <person name="Campbell A.N."/>
            <person name="Buckley D.H."/>
        </authorList>
    </citation>
    <scope>NUCLEOTIDE SEQUENCE</scope>
    <source>
        <strain evidence="1">Gb1</strain>
    </source>
</reference>
<name>A0A652LA98_9ACTN</name>
<dbReference type="EMBL" id="RDBM01000021">
    <property type="protein sequence ID" value="TXS32820.1"/>
    <property type="molecule type" value="Genomic_DNA"/>
</dbReference>
<organism evidence="1">
    <name type="scientific">Streptomyces sp. gb1(2016)</name>
    <dbReference type="NCBI Taxonomy" id="1828321"/>
    <lineage>
        <taxon>Bacteria</taxon>
        <taxon>Bacillati</taxon>
        <taxon>Actinomycetota</taxon>
        <taxon>Actinomycetes</taxon>
        <taxon>Kitasatosporales</taxon>
        <taxon>Streptomycetaceae</taxon>
        <taxon>Streptomyces</taxon>
    </lineage>
</organism>
<proteinExistence type="predicted"/>